<evidence type="ECO:0000313" key="15">
    <source>
        <dbReference type="Proteomes" id="UP000003573"/>
    </source>
</evidence>
<feature type="disulfide bond" description="Redox-active" evidence="10">
    <location>
        <begin position="43"/>
        <end position="48"/>
    </location>
</feature>
<dbReference type="RefSeq" id="WP_003080315.1">
    <property type="nucleotide sequence ID" value="NZ_AEUW02000001.1"/>
</dbReference>
<evidence type="ECO:0000259" key="12">
    <source>
        <dbReference type="Pfam" id="PF02852"/>
    </source>
</evidence>
<dbReference type="eggNOG" id="COG1249">
    <property type="taxonomic scope" value="Bacteria"/>
</dbReference>
<dbReference type="GO" id="GO:0016668">
    <property type="term" value="F:oxidoreductase activity, acting on a sulfur group of donors, NAD(P) as acceptor"/>
    <property type="evidence" value="ECO:0007669"/>
    <property type="project" value="InterPro"/>
</dbReference>
<evidence type="ECO:0000256" key="8">
    <source>
        <dbReference type="PIRSR" id="PIRSR000350-2"/>
    </source>
</evidence>
<keyword evidence="9" id="KW-0547">Nucleotide-binding</keyword>
<comment type="cofactor">
    <cofactor evidence="9">
        <name>FAD</name>
        <dbReference type="ChEBI" id="CHEBI:57692"/>
    </cofactor>
    <text evidence="9">Binds 1 FAD per subunit.</text>
</comment>
<feature type="binding site" evidence="9">
    <location>
        <position position="187"/>
    </location>
    <ligand>
        <name>NAD(+)</name>
        <dbReference type="ChEBI" id="CHEBI:57540"/>
    </ligand>
</feature>
<dbReference type="InterPro" id="IPR036188">
    <property type="entry name" value="FAD/NAD-bd_sf"/>
</dbReference>
<feature type="binding site" evidence="9">
    <location>
        <position position="292"/>
    </location>
    <ligand>
        <name>FAD</name>
        <dbReference type="ChEBI" id="CHEBI:57692"/>
    </ligand>
</feature>
<dbReference type="InterPro" id="IPR016156">
    <property type="entry name" value="FAD/NAD-linked_Rdtase_dimer_sf"/>
</dbReference>
<dbReference type="OrthoDB" id="9800167at2"/>
<organism evidence="14 15">
    <name type="scientific">Streptococcus macacae NCTC 11558</name>
    <dbReference type="NCBI Taxonomy" id="764298"/>
    <lineage>
        <taxon>Bacteria</taxon>
        <taxon>Bacillati</taxon>
        <taxon>Bacillota</taxon>
        <taxon>Bacilli</taxon>
        <taxon>Lactobacillales</taxon>
        <taxon>Streptococcaceae</taxon>
        <taxon>Streptococcus</taxon>
    </lineage>
</organism>
<feature type="domain" description="FAD/NAD(P)-binding" evidence="13">
    <location>
        <begin position="4"/>
        <end position="303"/>
    </location>
</feature>
<dbReference type="PIRSF" id="PIRSF000350">
    <property type="entry name" value="Mercury_reductase_MerA"/>
    <property type="match status" value="1"/>
</dbReference>
<dbReference type="Pfam" id="PF07992">
    <property type="entry name" value="Pyr_redox_2"/>
    <property type="match status" value="1"/>
</dbReference>
<accession>G5JX71</accession>
<dbReference type="FunFam" id="3.30.390.30:FF:000001">
    <property type="entry name" value="Dihydrolipoyl dehydrogenase"/>
    <property type="match status" value="1"/>
</dbReference>
<feature type="binding site" evidence="9">
    <location>
        <begin position="164"/>
        <end position="171"/>
    </location>
    <ligand>
        <name>NAD(+)</name>
        <dbReference type="ChEBI" id="CHEBI:57540"/>
    </ligand>
</feature>
<evidence type="ECO:0000256" key="10">
    <source>
        <dbReference type="PIRSR" id="PIRSR000350-4"/>
    </source>
</evidence>
<keyword evidence="9" id="KW-0520">NAD</keyword>
<keyword evidence="4" id="KW-0521">NADP</keyword>
<dbReference type="SUPFAM" id="SSF55424">
    <property type="entry name" value="FAD/NAD-linked reductases, dimerisation (C-terminal) domain"/>
    <property type="match status" value="1"/>
</dbReference>
<evidence type="ECO:0000256" key="2">
    <source>
        <dbReference type="ARBA" id="ARBA00022630"/>
    </source>
</evidence>
<protein>
    <submittedName>
        <fullName evidence="14">Pyridine nucleotide-disulfide oxidoreductase</fullName>
    </submittedName>
</protein>
<dbReference type="Gene3D" id="3.30.390.30">
    <property type="match status" value="1"/>
</dbReference>
<evidence type="ECO:0000256" key="11">
    <source>
        <dbReference type="RuleBase" id="RU003691"/>
    </source>
</evidence>
<dbReference type="Pfam" id="PF02852">
    <property type="entry name" value="Pyr_redox_dim"/>
    <property type="match status" value="1"/>
</dbReference>
<dbReference type="GO" id="GO:0003955">
    <property type="term" value="F:NAD(P)H dehydrogenase (quinone) activity"/>
    <property type="evidence" value="ECO:0007669"/>
    <property type="project" value="TreeGrafter"/>
</dbReference>
<evidence type="ECO:0000313" key="14">
    <source>
        <dbReference type="EMBL" id="EHJ52353.1"/>
    </source>
</evidence>
<dbReference type="Proteomes" id="UP000003573">
    <property type="component" value="Unassembled WGS sequence"/>
</dbReference>
<dbReference type="GO" id="GO:0050660">
    <property type="term" value="F:flavin adenine dinucleotide binding"/>
    <property type="evidence" value="ECO:0007669"/>
    <property type="project" value="TreeGrafter"/>
</dbReference>
<dbReference type="PRINTS" id="PR00368">
    <property type="entry name" value="FADPNR"/>
</dbReference>
<evidence type="ECO:0000256" key="6">
    <source>
        <dbReference type="ARBA" id="ARBA00023157"/>
    </source>
</evidence>
<dbReference type="InterPro" id="IPR001100">
    <property type="entry name" value="Pyr_nuc-diS_OxRdtase"/>
</dbReference>
<dbReference type="InterPro" id="IPR012999">
    <property type="entry name" value="Pyr_OxRdtase_I_AS"/>
</dbReference>
<dbReference type="PROSITE" id="PS00076">
    <property type="entry name" value="PYRIDINE_REDOX_1"/>
    <property type="match status" value="1"/>
</dbReference>
<keyword evidence="3 9" id="KW-0274">FAD</keyword>
<dbReference type="Gene3D" id="3.50.50.60">
    <property type="entry name" value="FAD/NAD(P)-binding domain"/>
    <property type="match status" value="2"/>
</dbReference>
<keyword evidence="2 11" id="KW-0285">Flavoprotein</keyword>
<sequence length="439" mass="47712">MKKYDLLVIGFGKAGKTLAGKMSSLGKKVALVEKDSSMYGGTCINIGCIPTKTLIKAAEKNMNFAEAMAQKELVTTRLRHKNETVLTAAGVDLYNATAQFLSNQVVEISAGSDVKHLRADIIVINTGARSAVLPIPGLLETKNVVDSTGIQNLKQQPERLGLIGGGNIGLEFASLYSRLGSQVTVFESGDTIFPREEPIAAKLAQSYLEEDGVSFKLGARVEGVRNDADNKVILTANGHDYVFDTVMYATGRKPNTEGLGLENTDIALTEDGAIQVDDYCQTSVPNIYAVGDVNGGLQFTYTSLDDFRLVFGKLTGQGHYKRSDRKNVPRTTFIEPPLSSVGMIESEVIAAGFPYQVNELAVANMPRAHVNNDLRGIFKVLVNSQTKEILGATIFSADSQEIINMIKMAIDNHIPYTYLKNQIFTHPSLSENLNDVFAF</sequence>
<dbReference type="InterPro" id="IPR023753">
    <property type="entry name" value="FAD/NAD-binding_dom"/>
</dbReference>
<keyword evidence="5 11" id="KW-0560">Oxidoreductase</keyword>
<dbReference type="PANTHER" id="PTHR43014">
    <property type="entry name" value="MERCURIC REDUCTASE"/>
    <property type="match status" value="1"/>
</dbReference>
<dbReference type="STRING" id="764298.STRMA_1940"/>
<evidence type="ECO:0000256" key="7">
    <source>
        <dbReference type="ARBA" id="ARBA00023284"/>
    </source>
</evidence>
<dbReference type="PANTHER" id="PTHR43014:SF4">
    <property type="entry name" value="PYRIDINE NUCLEOTIDE-DISULFIDE OXIDOREDUCTASE RCLA-RELATED"/>
    <property type="match status" value="1"/>
</dbReference>
<dbReference type="InterPro" id="IPR004099">
    <property type="entry name" value="Pyr_nucl-diS_OxRdtase_dimer"/>
</dbReference>
<evidence type="ECO:0000256" key="5">
    <source>
        <dbReference type="ARBA" id="ARBA00023002"/>
    </source>
</evidence>
<feature type="binding site" evidence="9">
    <location>
        <position position="251"/>
    </location>
    <ligand>
        <name>NAD(+)</name>
        <dbReference type="ChEBI" id="CHEBI:57540"/>
    </ligand>
</feature>
<evidence type="ECO:0000259" key="13">
    <source>
        <dbReference type="Pfam" id="PF07992"/>
    </source>
</evidence>
<evidence type="ECO:0000256" key="9">
    <source>
        <dbReference type="PIRSR" id="PIRSR000350-3"/>
    </source>
</evidence>
<comment type="caution">
    <text evidence="14">The sequence shown here is derived from an EMBL/GenBank/DDBJ whole genome shotgun (WGS) entry which is preliminary data.</text>
</comment>
<dbReference type="PRINTS" id="PR00411">
    <property type="entry name" value="PNDRDTASEI"/>
</dbReference>
<evidence type="ECO:0000256" key="3">
    <source>
        <dbReference type="ARBA" id="ARBA00022827"/>
    </source>
</evidence>
<dbReference type="EMBL" id="AEUW02000001">
    <property type="protein sequence ID" value="EHJ52353.1"/>
    <property type="molecule type" value="Genomic_DNA"/>
</dbReference>
<evidence type="ECO:0000256" key="4">
    <source>
        <dbReference type="ARBA" id="ARBA00022857"/>
    </source>
</evidence>
<dbReference type="SUPFAM" id="SSF51905">
    <property type="entry name" value="FAD/NAD(P)-binding domain"/>
    <property type="match status" value="1"/>
</dbReference>
<dbReference type="NCBIfam" id="NF005572">
    <property type="entry name" value="PRK07251.1"/>
    <property type="match status" value="1"/>
</dbReference>
<comment type="similarity">
    <text evidence="1 11">Belongs to the class-I pyridine nucleotide-disulfide oxidoreductase family.</text>
</comment>
<keyword evidence="6" id="KW-1015">Disulfide bond</keyword>
<proteinExistence type="inferred from homology"/>
<keyword evidence="7 11" id="KW-0676">Redox-active center</keyword>
<feature type="active site" description="Proton acceptor" evidence="8">
    <location>
        <position position="426"/>
    </location>
</feature>
<feature type="binding site" evidence="9">
    <location>
        <position position="52"/>
    </location>
    <ligand>
        <name>FAD</name>
        <dbReference type="ChEBI" id="CHEBI:57692"/>
    </ligand>
</feature>
<evidence type="ECO:0000256" key="1">
    <source>
        <dbReference type="ARBA" id="ARBA00007532"/>
    </source>
</evidence>
<keyword evidence="15" id="KW-1185">Reference proteome</keyword>
<gene>
    <name evidence="14" type="ORF">STRMA_1940</name>
</gene>
<feature type="domain" description="Pyridine nucleotide-disulphide oxidoreductase dimerisation" evidence="12">
    <location>
        <begin position="328"/>
        <end position="434"/>
    </location>
</feature>
<dbReference type="AlphaFoldDB" id="G5JX71"/>
<reference evidence="14 15" key="1">
    <citation type="journal article" date="2014" name="Int. J. Syst. Evol. Microbiol.">
        <title>Phylogenomics and the dynamic genome evolution of the genus Streptococcus.</title>
        <authorList>
            <consortium name="The Broad Institute Genome Sequencing Platform"/>
            <person name="Richards V.P."/>
            <person name="Palmer S.R."/>
            <person name="Pavinski Bitar P.D."/>
            <person name="Qin X."/>
            <person name="Weinstock G.M."/>
            <person name="Highlander S.K."/>
            <person name="Town C.D."/>
            <person name="Burne R.A."/>
            <person name="Stanhope M.J."/>
        </authorList>
    </citation>
    <scope>NUCLEOTIDE SEQUENCE [LARGE SCALE GENOMIC DNA]</scope>
    <source>
        <strain evidence="14 15">NCTC 11558</strain>
    </source>
</reference>
<name>G5JX71_9STRE</name>